<feature type="domain" description="Bacterial transcriptional activator" evidence="8">
    <location>
        <begin position="946"/>
        <end position="1090"/>
    </location>
</feature>
<dbReference type="eggNOG" id="COG1262">
    <property type="taxonomic scope" value="Bacteria"/>
</dbReference>
<dbReference type="PANTHER" id="PTHR35807:SF1">
    <property type="entry name" value="TRANSCRIPTIONAL REGULATOR REDD"/>
    <property type="match status" value="1"/>
</dbReference>
<gene>
    <name evidence="9" type="ORF">SMD44_02677</name>
</gene>
<dbReference type="OrthoDB" id="4495511at2"/>
<evidence type="ECO:0000313" key="9">
    <source>
        <dbReference type="EMBL" id="ARX83262.1"/>
    </source>
</evidence>
<dbReference type="RefSeq" id="WP_087883954.1">
    <property type="nucleotide sequence ID" value="NZ_CP021748.1"/>
</dbReference>
<dbReference type="SMART" id="SM01043">
    <property type="entry name" value="BTAD"/>
    <property type="match status" value="1"/>
</dbReference>
<keyword evidence="10" id="KW-1185">Reference proteome</keyword>
<evidence type="ECO:0008006" key="11">
    <source>
        <dbReference type="Google" id="ProtNLM"/>
    </source>
</evidence>
<evidence type="ECO:0000259" key="8">
    <source>
        <dbReference type="SMART" id="SM01043"/>
    </source>
</evidence>
<dbReference type="GO" id="GO:0006355">
    <property type="term" value="P:regulation of DNA-templated transcription"/>
    <property type="evidence" value="ECO:0007669"/>
    <property type="project" value="InterPro"/>
</dbReference>
<dbReference type="InterPro" id="IPR047738">
    <property type="entry name" value="SAV_2336-like_N"/>
</dbReference>
<dbReference type="eggNOG" id="COG3629">
    <property type="taxonomic scope" value="Bacteria"/>
</dbReference>
<feature type="region of interest" description="Disordered" evidence="6">
    <location>
        <begin position="70"/>
        <end position="194"/>
    </location>
</feature>
<dbReference type="GO" id="GO:0000160">
    <property type="term" value="P:phosphorelay signal transduction system"/>
    <property type="evidence" value="ECO:0007669"/>
    <property type="project" value="UniProtKB-KW"/>
</dbReference>
<dbReference type="Gene3D" id="1.10.10.10">
    <property type="entry name" value="Winged helix-like DNA-binding domain superfamily/Winged helix DNA-binding domain"/>
    <property type="match status" value="1"/>
</dbReference>
<feature type="compositionally biased region" description="Low complexity" evidence="6">
    <location>
        <begin position="19"/>
        <end position="37"/>
    </location>
</feature>
<comment type="similarity">
    <text evidence="1">Belongs to the AfsR/DnrI/RedD regulatory family.</text>
</comment>
<dbReference type="InterPro" id="IPR011009">
    <property type="entry name" value="Kinase-like_dom_sf"/>
</dbReference>
<dbReference type="SUPFAM" id="SSF48452">
    <property type="entry name" value="TPR-like"/>
    <property type="match status" value="1"/>
</dbReference>
<dbReference type="GO" id="GO:0003677">
    <property type="term" value="F:DNA binding"/>
    <property type="evidence" value="ECO:0007669"/>
    <property type="project" value="UniProtKB-KW"/>
</dbReference>
<dbReference type="InterPro" id="IPR001245">
    <property type="entry name" value="Ser-Thr/Tyr_kinase_cat_dom"/>
</dbReference>
<dbReference type="Pfam" id="PF03704">
    <property type="entry name" value="BTAD"/>
    <property type="match status" value="1"/>
</dbReference>
<dbReference type="InterPro" id="IPR036412">
    <property type="entry name" value="HAD-like_sf"/>
</dbReference>
<keyword evidence="5" id="KW-0804">Transcription</keyword>
<dbReference type="Pfam" id="PF00486">
    <property type="entry name" value="Trans_reg_C"/>
    <property type="match status" value="1"/>
</dbReference>
<dbReference type="CDD" id="cd15831">
    <property type="entry name" value="BTAD"/>
    <property type="match status" value="1"/>
</dbReference>
<keyword evidence="4" id="KW-0238">DNA-binding</keyword>
<evidence type="ECO:0000313" key="10">
    <source>
        <dbReference type="Proteomes" id="UP000195880"/>
    </source>
</evidence>
<dbReference type="SUPFAM" id="SSF46894">
    <property type="entry name" value="C-terminal effector domain of the bipartite response regulators"/>
    <property type="match status" value="1"/>
</dbReference>
<evidence type="ECO:0000256" key="3">
    <source>
        <dbReference type="ARBA" id="ARBA00023015"/>
    </source>
</evidence>
<evidence type="ECO:0000256" key="6">
    <source>
        <dbReference type="SAM" id="MobiDB-lite"/>
    </source>
</evidence>
<dbReference type="InterPro" id="IPR023214">
    <property type="entry name" value="HAD_sf"/>
</dbReference>
<feature type="compositionally biased region" description="Low complexity" evidence="6">
    <location>
        <begin position="105"/>
        <end position="139"/>
    </location>
</feature>
<dbReference type="Gene3D" id="1.10.510.10">
    <property type="entry name" value="Transferase(Phosphotransferase) domain 1"/>
    <property type="match status" value="1"/>
</dbReference>
<dbReference type="Proteomes" id="UP000195880">
    <property type="component" value="Chromosome"/>
</dbReference>
<feature type="compositionally biased region" description="Pro residues" evidence="6">
    <location>
        <begin position="140"/>
        <end position="157"/>
    </location>
</feature>
<sequence length="1501" mass="158893">MRASEPVPGEGGGGGAPGAEGAPAPTHAPAHAPARASAVAALAAALTGAAGGGEGPSAAELAELLWLARHLPPPPEPEDPPGAAGDGTASRPSAPGAPGSGALHATAPTDLTRPPAADPAAPHDPAARTAPSDPTTPDTPASPHPGRTPPATDPAPPADSRVPLHLPAEGHRRDATGDTPTGPEAGPTHPTRTAVDGTVLHVPVPPMIAHPLALQRALRPLGRRVPAPVGRVLDEEATAHRIATLGAHPRGWLPVLRPAEERWLRLCLVHDDGPTMPVWRPLVRELHAALAQSGLFRTVELHRAGPDGRVAARAAAAPAAGRTVVLLVSDCMGPQWREGGAGRRWYRTLRHWASRLPLAVLQPLPERLWSTTALPATPGLFAAPHAAAPTATYTFEPFDPDAEPSAVPPDALPVPVLDASPRWLANWSSLVADAGGRRLPGSVGWLASRPAAALARDGVERADVTLLSPQDLVLRFRSTASPEAFRLAGHLAVGEPHLPVMRLVQAAVERHPRAQHLAEVILSGMLTGTPDGPPGSYAFRDGVREVLLGTVPRSARGRTRQLLARVGALIDERAGVAPGELRAVARGTGGSSTVVEGEPFAAVSAESVRQLSGAADEDEGALSRLIDGRYRVTGRFRHGQDLCAQDTRQGDRTVVVARYRDASPDSLPRFEALRHALSGLRHPNVAALLGDGDLRGVPHLVLEHHEGETLHAALDRHRGGLPVNQPVDVARQLALGVQALHTHGIAHGQLSARCVVLADHGPVLYGFGRLALDDTTRAADLRDLGHLVHLMRTGDWLTRPEQLALPLGADHALPEHLERELRQAVADLVAEDPALQTRGAQRLEQLDMQGEHRRHYGLLGPLRVTRGGSALAVDSPQEQAMLCMLLLREGDTVHESELVAGLWKTPGPDGGRLVRTYASRLRNALGPRSVTRRGSGYALIVAPGDIDVVRCRRLAAEAEQARGSGDFARARALVESALGLWRGEPLSGVPGPAARTTRTWLRLTRMALLRSRAELDLETEDFDRAVTGLQAALDEFPHDIDLLRLHLVALKGQGRIDEAITAYEEYRTLRLAELGTEPPAVLRELRQELGGLRAAETPALAPTTFSFSFTTSPGWQADTLMKLSRTVARLLTQGGATAEQFELLPRERGWDAVVSAEVPRAALLRAILHELPFTVGAYAGLGLLVTVTGAPDPAGPPPADVSDVHGGEAVVMIPGDVHDELYREDRADLTRFVPVPGSTDWICRVGAVSARPGGVFPTLSDTLDQADTVVLGFDGTLTRLYAPGKAREAALRLLALVVERRDPEAALGGVPLPRAGGGSEYVHPLDVLRAFAAEGPLAADLADQLDRIERQAVFGAKPVPHATALVRLLADGTGSGPGPRPRTRPRAVCLVTDTAPRAVATYVATHELTIRADRIHCRTGDLSRLLPDPEGLRRVLARPGVTADRCLMIGSTVAEATAARALDVPFVGYAPDDRTRERLLAAGARHTVSTLSQLVDAVRRT</sequence>
<accession>A0A1Z1WA57</accession>
<feature type="region of interest" description="Disordered" evidence="6">
    <location>
        <begin position="1"/>
        <end position="37"/>
    </location>
</feature>
<dbReference type="KEGG" id="salf:SMD44_02677"/>
<dbReference type="PANTHER" id="PTHR35807">
    <property type="entry name" value="TRANSCRIPTIONAL REGULATOR REDD-RELATED"/>
    <property type="match status" value="1"/>
</dbReference>
<dbReference type="STRING" id="67267.GCA_000716675_07888"/>
<feature type="compositionally biased region" description="Gly residues" evidence="6">
    <location>
        <begin position="9"/>
        <end position="18"/>
    </location>
</feature>
<dbReference type="SUPFAM" id="SSF56112">
    <property type="entry name" value="Protein kinase-like (PK-like)"/>
    <property type="match status" value="1"/>
</dbReference>
<reference evidence="9 10" key="1">
    <citation type="submission" date="2017-05" db="EMBL/GenBank/DDBJ databases">
        <title>Streptomyces alboflavus Genome sequencing and assembly.</title>
        <authorList>
            <person name="Wang Y."/>
            <person name="Du B."/>
            <person name="Ding Y."/>
            <person name="Liu H."/>
            <person name="Hou Q."/>
            <person name="Liu K."/>
            <person name="Wang C."/>
            <person name="Yao L."/>
        </authorList>
    </citation>
    <scope>NUCLEOTIDE SEQUENCE [LARGE SCALE GENOMIC DNA]</scope>
    <source>
        <strain evidence="9 10">MDJK44</strain>
    </source>
</reference>
<dbReference type="InterPro" id="IPR051677">
    <property type="entry name" value="AfsR-DnrI-RedD_regulator"/>
</dbReference>
<dbReference type="EMBL" id="CP021748">
    <property type="protein sequence ID" value="ARX83262.1"/>
    <property type="molecule type" value="Genomic_DNA"/>
</dbReference>
<dbReference type="Gene3D" id="3.40.50.1000">
    <property type="entry name" value="HAD superfamily/HAD-like"/>
    <property type="match status" value="1"/>
</dbReference>
<evidence type="ECO:0000256" key="1">
    <source>
        <dbReference type="ARBA" id="ARBA00005820"/>
    </source>
</evidence>
<keyword evidence="2" id="KW-0902">Two-component regulatory system</keyword>
<evidence type="ECO:0000256" key="4">
    <source>
        <dbReference type="ARBA" id="ARBA00023125"/>
    </source>
</evidence>
<dbReference type="InterPro" id="IPR036388">
    <property type="entry name" value="WH-like_DNA-bd_sf"/>
</dbReference>
<dbReference type="InterPro" id="IPR011990">
    <property type="entry name" value="TPR-like_helical_dom_sf"/>
</dbReference>
<dbReference type="InterPro" id="IPR016032">
    <property type="entry name" value="Sig_transdc_resp-reg_C-effctor"/>
</dbReference>
<evidence type="ECO:0000259" key="7">
    <source>
        <dbReference type="SMART" id="SM00862"/>
    </source>
</evidence>
<feature type="domain" description="OmpR/PhoB-type" evidence="7">
    <location>
        <begin position="868"/>
        <end position="939"/>
    </location>
</feature>
<dbReference type="SUPFAM" id="SSF56784">
    <property type="entry name" value="HAD-like"/>
    <property type="match status" value="1"/>
</dbReference>
<dbReference type="InterPro" id="IPR005158">
    <property type="entry name" value="BTAD"/>
</dbReference>
<keyword evidence="3" id="KW-0805">Transcription regulation</keyword>
<dbReference type="SMART" id="SM00862">
    <property type="entry name" value="Trans_reg_C"/>
    <property type="match status" value="1"/>
</dbReference>
<dbReference type="Gene3D" id="1.25.40.10">
    <property type="entry name" value="Tetratricopeptide repeat domain"/>
    <property type="match status" value="1"/>
</dbReference>
<dbReference type="NCBIfam" id="NF041121">
    <property type="entry name" value="SAV_2336_NTERM"/>
    <property type="match status" value="1"/>
</dbReference>
<name>A0A1Z1WA57_9ACTN</name>
<proteinExistence type="inferred from homology"/>
<evidence type="ECO:0000256" key="2">
    <source>
        <dbReference type="ARBA" id="ARBA00023012"/>
    </source>
</evidence>
<organism evidence="9 10">
    <name type="scientific">Streptomyces alboflavus</name>
    <dbReference type="NCBI Taxonomy" id="67267"/>
    <lineage>
        <taxon>Bacteria</taxon>
        <taxon>Bacillati</taxon>
        <taxon>Actinomycetota</taxon>
        <taxon>Actinomycetes</taxon>
        <taxon>Kitasatosporales</taxon>
        <taxon>Streptomycetaceae</taxon>
        <taxon>Streptomyces</taxon>
    </lineage>
</organism>
<dbReference type="InterPro" id="IPR001867">
    <property type="entry name" value="OmpR/PhoB-type_DNA-bd"/>
</dbReference>
<dbReference type="Pfam" id="PF07714">
    <property type="entry name" value="PK_Tyr_Ser-Thr"/>
    <property type="match status" value="1"/>
</dbReference>
<dbReference type="GO" id="GO:0004672">
    <property type="term" value="F:protein kinase activity"/>
    <property type="evidence" value="ECO:0007669"/>
    <property type="project" value="InterPro"/>
</dbReference>
<evidence type="ECO:0000256" key="5">
    <source>
        <dbReference type="ARBA" id="ARBA00023163"/>
    </source>
</evidence>
<dbReference type="eggNOG" id="COG0515">
    <property type="taxonomic scope" value="Bacteria"/>
</dbReference>
<protein>
    <recommendedName>
        <fullName evidence="11">Protein kinase domain-containing protein</fullName>
    </recommendedName>
</protein>